<comment type="caution">
    <text evidence="2">The sequence shown here is derived from an EMBL/GenBank/DDBJ whole genome shotgun (WGS) entry which is preliminary data.</text>
</comment>
<protein>
    <recommendedName>
        <fullName evidence="4">DUF5339 domain-containing protein</fullName>
    </recommendedName>
</protein>
<dbReference type="OrthoDB" id="5678640at2"/>
<dbReference type="Proteomes" id="UP000254848">
    <property type="component" value="Unassembled WGS sequence"/>
</dbReference>
<feature type="signal peptide" evidence="1">
    <location>
        <begin position="1"/>
        <end position="19"/>
    </location>
</feature>
<keyword evidence="1" id="KW-0732">Signal</keyword>
<feature type="chain" id="PRO_5016621002" description="DUF5339 domain-containing protein" evidence="1">
    <location>
        <begin position="20"/>
        <end position="92"/>
    </location>
</feature>
<proteinExistence type="predicted"/>
<organism evidence="2 3">
    <name type="scientific">Enterobacillus tribolii</name>
    <dbReference type="NCBI Taxonomy" id="1487935"/>
    <lineage>
        <taxon>Bacteria</taxon>
        <taxon>Pseudomonadati</taxon>
        <taxon>Pseudomonadota</taxon>
        <taxon>Gammaproteobacteria</taxon>
        <taxon>Enterobacterales</taxon>
        <taxon>Hafniaceae</taxon>
        <taxon>Enterobacillus</taxon>
    </lineage>
</organism>
<dbReference type="EMBL" id="QRAP01000003">
    <property type="protein sequence ID" value="RDK92776.1"/>
    <property type="molecule type" value="Genomic_DNA"/>
</dbReference>
<reference evidence="2 3" key="1">
    <citation type="submission" date="2018-07" db="EMBL/GenBank/DDBJ databases">
        <title>Genomic Encyclopedia of Type Strains, Phase IV (KMG-IV): sequencing the most valuable type-strain genomes for metagenomic binning, comparative biology and taxonomic classification.</title>
        <authorList>
            <person name="Goeker M."/>
        </authorList>
    </citation>
    <scope>NUCLEOTIDE SEQUENCE [LARGE SCALE GENOMIC DNA]</scope>
    <source>
        <strain evidence="2 3">DSM 103736</strain>
    </source>
</reference>
<dbReference type="RefSeq" id="WP_115457967.1">
    <property type="nucleotide sequence ID" value="NZ_QRAP01000003.1"/>
</dbReference>
<name>A0A370QU43_9GAMM</name>
<dbReference type="Pfam" id="PF17274">
    <property type="entry name" value="DUF5339"/>
    <property type="match status" value="1"/>
</dbReference>
<evidence type="ECO:0000313" key="3">
    <source>
        <dbReference type="Proteomes" id="UP000254848"/>
    </source>
</evidence>
<sequence length="92" mass="9945">MKKLVLACGLLALSTSVFADMTDTCKKYVDEVDALIAKASENEAAKAQMDAMKTQMEESKKQIAAMPAESQDTACKQGLEYMGQMKASMGIQ</sequence>
<evidence type="ECO:0000313" key="2">
    <source>
        <dbReference type="EMBL" id="RDK92776.1"/>
    </source>
</evidence>
<accession>A0A370QU43</accession>
<gene>
    <name evidence="2" type="ORF">C8D90_103168</name>
</gene>
<dbReference type="AlphaFoldDB" id="A0A370QU43"/>
<dbReference type="InterPro" id="IPR020493">
    <property type="entry name" value="Uncharacterised_HI0310"/>
</dbReference>
<evidence type="ECO:0008006" key="4">
    <source>
        <dbReference type="Google" id="ProtNLM"/>
    </source>
</evidence>
<evidence type="ECO:0000256" key="1">
    <source>
        <dbReference type="SAM" id="SignalP"/>
    </source>
</evidence>
<keyword evidence="3" id="KW-1185">Reference proteome</keyword>